<feature type="transmembrane region" description="Helical" evidence="1">
    <location>
        <begin position="7"/>
        <end position="27"/>
    </location>
</feature>
<feature type="transmembrane region" description="Helical" evidence="1">
    <location>
        <begin position="119"/>
        <end position="140"/>
    </location>
</feature>
<gene>
    <name evidence="2" type="ORF">NC998_04375</name>
</gene>
<dbReference type="Proteomes" id="UP001464891">
    <property type="component" value="Unassembled WGS sequence"/>
</dbReference>
<evidence type="ECO:0000256" key="1">
    <source>
        <dbReference type="SAM" id="Phobius"/>
    </source>
</evidence>
<evidence type="ECO:0000313" key="3">
    <source>
        <dbReference type="Proteomes" id="UP001464891"/>
    </source>
</evidence>
<proteinExistence type="predicted"/>
<keyword evidence="1" id="KW-0472">Membrane</keyword>
<reference evidence="2 3" key="1">
    <citation type="submission" date="2022-04" db="EMBL/GenBank/DDBJ databases">
        <title>Positive selection, recombination, and allopatry shape intraspecific diversity of widespread and dominant cyanobacteria.</title>
        <authorList>
            <person name="Wei J."/>
            <person name="Shu W."/>
            <person name="Hu C."/>
        </authorList>
    </citation>
    <scope>NUCLEOTIDE SEQUENCE [LARGE SCALE GENOMIC DNA]</scope>
    <source>
        <strain evidence="2 3">GB2-A4</strain>
    </source>
</reference>
<keyword evidence="3" id="KW-1185">Reference proteome</keyword>
<evidence type="ECO:0000313" key="2">
    <source>
        <dbReference type="EMBL" id="MEP0816327.1"/>
    </source>
</evidence>
<name>A0ABV0J3I1_9CYAN</name>
<keyword evidence="1" id="KW-1133">Transmembrane helix</keyword>
<dbReference type="EMBL" id="JAMPKM010000002">
    <property type="protein sequence ID" value="MEP0816327.1"/>
    <property type="molecule type" value="Genomic_DNA"/>
</dbReference>
<sequence>MALLKKLPWLSLALLVVAYCTWGWFLYPSRSSGFDWLFAAAFAIIVAGLLTAPEKSLRSRFFTWSVSSIGRFILVLCGSALTAVVLYMANVFVHILVTISACMLARLDLQTAGFKQLTAFWVLSAFSLVGLGLGWTFHYFA</sequence>
<organism evidence="2 3">
    <name type="scientific">Trichocoleus desertorum GB2-A4</name>
    <dbReference type="NCBI Taxonomy" id="2933944"/>
    <lineage>
        <taxon>Bacteria</taxon>
        <taxon>Bacillati</taxon>
        <taxon>Cyanobacteriota</taxon>
        <taxon>Cyanophyceae</taxon>
        <taxon>Leptolyngbyales</taxon>
        <taxon>Trichocoleusaceae</taxon>
        <taxon>Trichocoleus</taxon>
    </lineage>
</organism>
<comment type="caution">
    <text evidence="2">The sequence shown here is derived from an EMBL/GenBank/DDBJ whole genome shotgun (WGS) entry which is preliminary data.</text>
</comment>
<keyword evidence="1" id="KW-0812">Transmembrane</keyword>
<protein>
    <submittedName>
        <fullName evidence="2">Uncharacterized protein</fullName>
    </submittedName>
</protein>
<dbReference type="RefSeq" id="WP_190433631.1">
    <property type="nucleotide sequence ID" value="NZ_JAMPKM010000002.1"/>
</dbReference>
<accession>A0ABV0J3I1</accession>
<feature type="transmembrane region" description="Helical" evidence="1">
    <location>
        <begin position="33"/>
        <end position="52"/>
    </location>
</feature>